<dbReference type="EMBL" id="BMHM01000004">
    <property type="protein sequence ID" value="GGC91242.1"/>
    <property type="molecule type" value="Genomic_DNA"/>
</dbReference>
<feature type="domain" description="Type I restriction modification DNA specificity" evidence="5">
    <location>
        <begin position="88"/>
        <end position="265"/>
    </location>
</feature>
<comment type="caution">
    <text evidence="6">The sequence shown here is derived from an EMBL/GenBank/DDBJ whole genome shotgun (WGS) entry which is preliminary data.</text>
</comment>
<dbReference type="InterPro" id="IPR000055">
    <property type="entry name" value="Restrct_endonuc_typeI_TRD"/>
</dbReference>
<comment type="similarity">
    <text evidence="1">Belongs to the type-I restriction system S methylase family.</text>
</comment>
<dbReference type="CDD" id="cd17246">
    <property type="entry name" value="RMtype1_S_SonII-TRD2-CR2_like"/>
    <property type="match status" value="1"/>
</dbReference>
<keyword evidence="6" id="KW-0255">Endonuclease</keyword>
<dbReference type="InterPro" id="IPR044946">
    <property type="entry name" value="Restrct_endonuc_typeI_TRD_sf"/>
</dbReference>
<feature type="domain" description="Type I restriction modification DNA specificity" evidence="5">
    <location>
        <begin position="426"/>
        <end position="562"/>
    </location>
</feature>
<feature type="coiled-coil region" evidence="4">
    <location>
        <begin position="253"/>
        <end position="280"/>
    </location>
</feature>
<dbReference type="SUPFAM" id="SSF116734">
    <property type="entry name" value="DNA methylase specificity domain"/>
    <property type="match status" value="2"/>
</dbReference>
<evidence type="ECO:0000313" key="7">
    <source>
        <dbReference type="Proteomes" id="UP000597301"/>
    </source>
</evidence>
<reference evidence="7" key="1">
    <citation type="journal article" date="2019" name="Int. J. Syst. Evol. Microbiol.">
        <title>The Global Catalogue of Microorganisms (GCM) 10K type strain sequencing project: providing services to taxonomists for standard genome sequencing and annotation.</title>
        <authorList>
            <consortium name="The Broad Institute Genomics Platform"/>
            <consortium name="The Broad Institute Genome Sequencing Center for Infectious Disease"/>
            <person name="Wu L."/>
            <person name="Ma J."/>
        </authorList>
    </citation>
    <scope>NUCLEOTIDE SEQUENCE [LARGE SCALE GENOMIC DNA]</scope>
    <source>
        <strain evidence="7">CGMCC 1.15122</strain>
    </source>
</reference>
<evidence type="ECO:0000256" key="1">
    <source>
        <dbReference type="ARBA" id="ARBA00010923"/>
    </source>
</evidence>
<evidence type="ECO:0000259" key="5">
    <source>
        <dbReference type="Pfam" id="PF01420"/>
    </source>
</evidence>
<dbReference type="Pfam" id="PF01420">
    <property type="entry name" value="Methylase_S"/>
    <property type="match status" value="2"/>
</dbReference>
<dbReference type="GO" id="GO:0004519">
    <property type="term" value="F:endonuclease activity"/>
    <property type="evidence" value="ECO:0007669"/>
    <property type="project" value="UniProtKB-KW"/>
</dbReference>
<keyword evidence="4" id="KW-0175">Coiled coil</keyword>
<keyword evidence="2" id="KW-0680">Restriction system</keyword>
<dbReference type="InterPro" id="IPR051212">
    <property type="entry name" value="Type-I_RE_S_subunit"/>
</dbReference>
<keyword evidence="7" id="KW-1185">Reference proteome</keyword>
<dbReference type="RefSeq" id="WP_188639569.1">
    <property type="nucleotide sequence ID" value="NZ_BMHM01000004.1"/>
</dbReference>
<evidence type="ECO:0000256" key="4">
    <source>
        <dbReference type="SAM" id="Coils"/>
    </source>
</evidence>
<gene>
    <name evidence="6" type="primary">hsdS</name>
    <name evidence="6" type="ORF">GCM10011382_21980</name>
</gene>
<sequence length="666" mass="74105">MDAQQFLAEFGHIANAPGGVARLRELVYQFAVTGRLTLQLEEDGTADVALSNIARIRQGLITEKKFKRSPKLESAPLTPPAIVIPPSWRWSRLLDLGEINPRNQVQTDSESVVMATFVPMAAVSENHSEAIAGVVKPWAEISKGYTHFANGDVLLAKITPCFENGKSAVARGLEFDIGAGSTEFHVFRPISQDINPAYIYLFVRSPLFRAKGEASMTGTAGQKRLPTDYFALCAMPLPPTDEQSRIVAKVDELMALCDQLEAQQQKRRTLQNQLRHATLQAVATSQSPHELQENWQCLEGNFGQLFSTPEDVAAFRGLILDLAVSGNLSDIELRHDSTGTELLETITKQRVAWSKEADDQEKKEAQSMLKKLRTQQFNVPDTKLPEHWIWATFLQISKAIVDCHNKTAPYVASGIHLIRTTDIRNGEMNLANTRKITEETFSYWARRMPPKAGDIFFTREAPMGEAAIVPEGEKVCLGQRTMLIRLFPELFNNRFLLYVIRSPSFQNRMVEAAIGMTVKHLRVGGVEDLVVPVPPKQEQDSIVKIIDALFEVCNRFEKQLSKKQLIAANLVSSAVVALTGIAIEQEEEPMKAPKTELVAPVRLGTPPDVKAQAPLATILARHNGEMSAKDLWQRFGGEIDAFYAQLKIEVAHGWLLEPAPAEMLEK</sequence>
<dbReference type="PANTHER" id="PTHR43140:SF1">
    <property type="entry name" value="TYPE I RESTRICTION ENZYME ECOKI SPECIFICITY SUBUNIT"/>
    <property type="match status" value="1"/>
</dbReference>
<dbReference type="Gene3D" id="3.90.220.20">
    <property type="entry name" value="DNA methylase specificity domains"/>
    <property type="match status" value="2"/>
</dbReference>
<accession>A0ABQ1P907</accession>
<evidence type="ECO:0000313" key="6">
    <source>
        <dbReference type="EMBL" id="GGC91242.1"/>
    </source>
</evidence>
<keyword evidence="6" id="KW-0378">Hydrolase</keyword>
<organism evidence="6 7">
    <name type="scientific">Vreelandella lutescens</name>
    <dbReference type="NCBI Taxonomy" id="1602943"/>
    <lineage>
        <taxon>Bacteria</taxon>
        <taxon>Pseudomonadati</taxon>
        <taxon>Pseudomonadota</taxon>
        <taxon>Gammaproteobacteria</taxon>
        <taxon>Oceanospirillales</taxon>
        <taxon>Halomonadaceae</taxon>
        <taxon>Vreelandella</taxon>
    </lineage>
</organism>
<evidence type="ECO:0000256" key="2">
    <source>
        <dbReference type="ARBA" id="ARBA00022747"/>
    </source>
</evidence>
<dbReference type="Proteomes" id="UP000597301">
    <property type="component" value="Unassembled WGS sequence"/>
</dbReference>
<dbReference type="CDD" id="cd17260">
    <property type="entry name" value="RMtype1_S_EcoEI-TRD1-CR1_like"/>
    <property type="match status" value="1"/>
</dbReference>
<dbReference type="PANTHER" id="PTHR43140">
    <property type="entry name" value="TYPE-1 RESTRICTION ENZYME ECOKI SPECIFICITY PROTEIN"/>
    <property type="match status" value="1"/>
</dbReference>
<protein>
    <submittedName>
        <fullName evidence="6">Type I restriction endonuclease EcoAI subunit S</fullName>
    </submittedName>
</protein>
<evidence type="ECO:0000256" key="3">
    <source>
        <dbReference type="ARBA" id="ARBA00023125"/>
    </source>
</evidence>
<name>A0ABQ1P907_9GAMM</name>
<keyword evidence="3" id="KW-0238">DNA-binding</keyword>
<keyword evidence="6" id="KW-0540">Nuclease</keyword>
<proteinExistence type="inferred from homology"/>